<keyword evidence="4 10" id="KW-0813">Transport</keyword>
<evidence type="ECO:0000256" key="5">
    <source>
        <dbReference type="ARBA" id="ARBA00022692"/>
    </source>
</evidence>
<comment type="similarity">
    <text evidence="2 10">Belongs to the SYS1 family.</text>
</comment>
<accession>A0A8D8W9E0</accession>
<evidence type="ECO:0000256" key="4">
    <source>
        <dbReference type="ARBA" id="ARBA00022448"/>
    </source>
</evidence>
<evidence type="ECO:0000256" key="6">
    <source>
        <dbReference type="ARBA" id="ARBA00022927"/>
    </source>
</evidence>
<evidence type="ECO:0000256" key="3">
    <source>
        <dbReference type="ARBA" id="ARBA00014516"/>
    </source>
</evidence>
<dbReference type="EMBL" id="HBUF01531473">
    <property type="protein sequence ID" value="CAG6751933.1"/>
    <property type="molecule type" value="Transcribed_RNA"/>
</dbReference>
<proteinExistence type="inferred from homology"/>
<evidence type="ECO:0000256" key="8">
    <source>
        <dbReference type="ARBA" id="ARBA00023034"/>
    </source>
</evidence>
<dbReference type="GO" id="GO:0005802">
    <property type="term" value="C:trans-Golgi network"/>
    <property type="evidence" value="ECO:0007669"/>
    <property type="project" value="TreeGrafter"/>
</dbReference>
<dbReference type="Pfam" id="PF09801">
    <property type="entry name" value="SYS1"/>
    <property type="match status" value="1"/>
</dbReference>
<dbReference type="EMBL" id="HBUF01169740">
    <property type="protein sequence ID" value="CAG6651920.1"/>
    <property type="molecule type" value="Transcribed_RNA"/>
</dbReference>
<comment type="subcellular location">
    <subcellularLocation>
        <location evidence="1 10">Golgi apparatus membrane</location>
        <topology evidence="1 10">Multi-pass membrane protein</topology>
    </subcellularLocation>
</comment>
<dbReference type="GO" id="GO:0034067">
    <property type="term" value="P:protein localization to Golgi apparatus"/>
    <property type="evidence" value="ECO:0007669"/>
    <property type="project" value="TreeGrafter"/>
</dbReference>
<dbReference type="EMBL" id="HBUF01339790">
    <property type="protein sequence ID" value="CAG6701259.1"/>
    <property type="molecule type" value="Transcribed_RNA"/>
</dbReference>
<evidence type="ECO:0000256" key="9">
    <source>
        <dbReference type="ARBA" id="ARBA00023136"/>
    </source>
</evidence>
<dbReference type="EMBL" id="HBUF01169736">
    <property type="protein sequence ID" value="CAG6651911.1"/>
    <property type="molecule type" value="Transcribed_RNA"/>
</dbReference>
<feature type="transmembrane region" description="Helical" evidence="10">
    <location>
        <begin position="64"/>
        <end position="87"/>
    </location>
</feature>
<dbReference type="InterPro" id="IPR016973">
    <property type="entry name" value="Integral_membrane_SYS1"/>
</dbReference>
<comment type="function">
    <text evidence="10">Involved in protein trafficking.</text>
</comment>
<dbReference type="PIRSF" id="PIRSF031402">
    <property type="entry name" value="SYS1_homologue"/>
    <property type="match status" value="1"/>
</dbReference>
<name>A0A8D8W9E0_9HEMI</name>
<sequence>MTKYSGHFRNTQWDPFLLISQIIAVQCLYYVSFGLWLSIIGLFTGDTRSLDPMFKYQDLNIRDYYGVSVIVAIIFNAITGSFILWTLTQRTKLCLDFSCTLHFIHILFCTYYNNAFPGSILWWIVYIFSCTIMCILGEILCMRTELKAIPLNMTPKVHL</sequence>
<keyword evidence="5 10" id="KW-0812">Transmembrane</keyword>
<dbReference type="InterPro" id="IPR019185">
    <property type="entry name" value="Integral_membrane_SYS1-rel"/>
</dbReference>
<dbReference type="EMBL" id="HBUF01169738">
    <property type="protein sequence ID" value="CAG6651915.1"/>
    <property type="molecule type" value="Transcribed_RNA"/>
</dbReference>
<dbReference type="GO" id="GO:0006895">
    <property type="term" value="P:Golgi to endosome transport"/>
    <property type="evidence" value="ECO:0007669"/>
    <property type="project" value="TreeGrafter"/>
</dbReference>
<protein>
    <recommendedName>
        <fullName evidence="3 10">Protein SYS1 homolog</fullName>
    </recommendedName>
</protein>
<keyword evidence="7 10" id="KW-1133">Transmembrane helix</keyword>
<feature type="transmembrane region" description="Helical" evidence="10">
    <location>
        <begin position="16"/>
        <end position="44"/>
    </location>
</feature>
<evidence type="ECO:0000256" key="10">
    <source>
        <dbReference type="PIRNR" id="PIRNR031402"/>
    </source>
</evidence>
<evidence type="ECO:0000256" key="2">
    <source>
        <dbReference type="ARBA" id="ARBA00008160"/>
    </source>
</evidence>
<dbReference type="PANTHER" id="PTHR12952:SF0">
    <property type="entry name" value="PROTEIN SYS1 HOMOLOG"/>
    <property type="match status" value="1"/>
</dbReference>
<dbReference type="GO" id="GO:0043001">
    <property type="term" value="P:Golgi to plasma membrane protein transport"/>
    <property type="evidence" value="ECO:0007669"/>
    <property type="project" value="TreeGrafter"/>
</dbReference>
<keyword evidence="9 10" id="KW-0472">Membrane</keyword>
<dbReference type="GO" id="GO:0005829">
    <property type="term" value="C:cytosol"/>
    <property type="evidence" value="ECO:0007669"/>
    <property type="project" value="GOC"/>
</dbReference>
<dbReference type="EMBL" id="HBUF01169735">
    <property type="protein sequence ID" value="CAG6651909.1"/>
    <property type="molecule type" value="Transcribed_RNA"/>
</dbReference>
<evidence type="ECO:0000256" key="1">
    <source>
        <dbReference type="ARBA" id="ARBA00004653"/>
    </source>
</evidence>
<dbReference type="GO" id="GO:0000139">
    <property type="term" value="C:Golgi membrane"/>
    <property type="evidence" value="ECO:0007669"/>
    <property type="project" value="UniProtKB-SubCell"/>
</dbReference>
<dbReference type="PANTHER" id="PTHR12952">
    <property type="entry name" value="SYS1"/>
    <property type="match status" value="1"/>
</dbReference>
<dbReference type="EMBL" id="HBUF01169737">
    <property type="protein sequence ID" value="CAG6651913.1"/>
    <property type="molecule type" value="Transcribed_RNA"/>
</dbReference>
<evidence type="ECO:0000256" key="7">
    <source>
        <dbReference type="ARBA" id="ARBA00022989"/>
    </source>
</evidence>
<organism evidence="11">
    <name type="scientific">Cacopsylla melanoneura</name>
    <dbReference type="NCBI Taxonomy" id="428564"/>
    <lineage>
        <taxon>Eukaryota</taxon>
        <taxon>Metazoa</taxon>
        <taxon>Ecdysozoa</taxon>
        <taxon>Arthropoda</taxon>
        <taxon>Hexapoda</taxon>
        <taxon>Insecta</taxon>
        <taxon>Pterygota</taxon>
        <taxon>Neoptera</taxon>
        <taxon>Paraneoptera</taxon>
        <taxon>Hemiptera</taxon>
        <taxon>Sternorrhyncha</taxon>
        <taxon>Psylloidea</taxon>
        <taxon>Psyllidae</taxon>
        <taxon>Psyllinae</taxon>
        <taxon>Cacopsylla</taxon>
    </lineage>
</organism>
<reference evidence="11" key="1">
    <citation type="submission" date="2021-05" db="EMBL/GenBank/DDBJ databases">
        <authorList>
            <person name="Alioto T."/>
            <person name="Alioto T."/>
            <person name="Gomez Garrido J."/>
        </authorList>
    </citation>
    <scope>NUCLEOTIDE SEQUENCE</scope>
</reference>
<keyword evidence="8 10" id="KW-0333">Golgi apparatus</keyword>
<feature type="transmembrane region" description="Helical" evidence="10">
    <location>
        <begin position="120"/>
        <end position="141"/>
    </location>
</feature>
<keyword evidence="6 10" id="KW-0653">Protein transport</keyword>
<evidence type="ECO:0000313" key="11">
    <source>
        <dbReference type="EMBL" id="CAG6651913.1"/>
    </source>
</evidence>
<dbReference type="AlphaFoldDB" id="A0A8D8W9E0"/>